<dbReference type="Proteomes" id="UP000836387">
    <property type="component" value="Unassembled WGS sequence"/>
</dbReference>
<reference evidence="1" key="2">
    <citation type="submission" date="2021-10" db="EMBL/GenBank/DDBJ databases">
        <authorList>
            <person name="Piombo E."/>
        </authorList>
    </citation>
    <scope>NUCLEOTIDE SEQUENCE</scope>
</reference>
<name>A0ACA9UT43_BIOOC</name>
<evidence type="ECO:0000313" key="2">
    <source>
        <dbReference type="Proteomes" id="UP000836387"/>
    </source>
</evidence>
<organism evidence="1 2">
    <name type="scientific">Clonostachys rosea f. rosea IK726</name>
    <dbReference type="NCBI Taxonomy" id="1349383"/>
    <lineage>
        <taxon>Eukaryota</taxon>
        <taxon>Fungi</taxon>
        <taxon>Dikarya</taxon>
        <taxon>Ascomycota</taxon>
        <taxon>Pezizomycotina</taxon>
        <taxon>Sordariomycetes</taxon>
        <taxon>Hypocreomycetidae</taxon>
        <taxon>Hypocreales</taxon>
        <taxon>Bionectriaceae</taxon>
        <taxon>Clonostachys</taxon>
    </lineage>
</organism>
<evidence type="ECO:0000313" key="1">
    <source>
        <dbReference type="EMBL" id="CAG9955444.1"/>
    </source>
</evidence>
<dbReference type="EMBL" id="CADEHS020000589">
    <property type="protein sequence ID" value="CAG9955444.1"/>
    <property type="molecule type" value="Genomic_DNA"/>
</dbReference>
<protein>
    <submittedName>
        <fullName evidence="1">Uncharacterized protein</fullName>
    </submittedName>
</protein>
<gene>
    <name evidence="1" type="ORF">CRV2_00019262</name>
</gene>
<comment type="caution">
    <text evidence="1">The sequence shown here is derived from an EMBL/GenBank/DDBJ whole genome shotgun (WGS) entry which is preliminary data.</text>
</comment>
<accession>A0ACA9UT43</accession>
<keyword evidence="2" id="KW-1185">Reference proteome</keyword>
<sequence>MFEDELGFVLIEQAEAGCWESDEHGVESPDANWIWGQRLLGIASKLGIEAGSAAEGWGGPEEVVPEAEVVPGVEVVPEVELALDRKTGLDCGSESGTAVPPISEFEWETVVVSEDQDRFVSENGVVAEVEAGYGAGLTNPAKVDYELGIVSQIGDEIGLEIESLSEYYIASEGWLVHEGQVLFWAEKL</sequence>
<reference evidence="1" key="1">
    <citation type="submission" date="2020-04" db="EMBL/GenBank/DDBJ databases">
        <authorList>
            <person name="Broberg M."/>
        </authorList>
    </citation>
    <scope>NUCLEOTIDE SEQUENCE</scope>
</reference>
<proteinExistence type="predicted"/>